<keyword evidence="2" id="KW-1185">Reference proteome</keyword>
<evidence type="ECO:0000313" key="2">
    <source>
        <dbReference type="Proteomes" id="UP000638648"/>
    </source>
</evidence>
<protein>
    <submittedName>
        <fullName evidence="1">Ketosteroid isomerase-like protein</fullName>
    </submittedName>
</protein>
<dbReference type="Gene3D" id="3.10.450.50">
    <property type="match status" value="1"/>
</dbReference>
<dbReference type="InterPro" id="IPR052704">
    <property type="entry name" value="ECF_Sigma-70_Domain"/>
</dbReference>
<dbReference type="GO" id="GO:0016987">
    <property type="term" value="F:sigma factor activity"/>
    <property type="evidence" value="ECO:0007669"/>
    <property type="project" value="TreeGrafter"/>
</dbReference>
<keyword evidence="1" id="KW-0413">Isomerase</keyword>
<proteinExistence type="predicted"/>
<reference evidence="1" key="1">
    <citation type="submission" date="2020-10" db="EMBL/GenBank/DDBJ databases">
        <title>Sequencing the genomes of 1000 actinobacteria strains.</title>
        <authorList>
            <person name="Klenk H.-P."/>
        </authorList>
    </citation>
    <scope>NUCLEOTIDE SEQUENCE</scope>
    <source>
        <strain evidence="1">DSM 45354</strain>
    </source>
</reference>
<dbReference type="EMBL" id="JADBEM010000001">
    <property type="protein sequence ID" value="MBE1608964.1"/>
    <property type="molecule type" value="Genomic_DNA"/>
</dbReference>
<dbReference type="Proteomes" id="UP000638648">
    <property type="component" value="Unassembled WGS sequence"/>
</dbReference>
<comment type="caution">
    <text evidence="1">The sequence shown here is derived from an EMBL/GenBank/DDBJ whole genome shotgun (WGS) entry which is preliminary data.</text>
</comment>
<dbReference type="AlphaFoldDB" id="A0A927MYL4"/>
<dbReference type="InterPro" id="IPR032710">
    <property type="entry name" value="NTF2-like_dom_sf"/>
</dbReference>
<dbReference type="SUPFAM" id="SSF54427">
    <property type="entry name" value="NTF2-like"/>
    <property type="match status" value="1"/>
</dbReference>
<sequence>MVRAFKTAWAAKDIDALLGLLDPDATAIADGGGLAVAFLHPIEGGEPIARAWVDIANRAPRNMTFLERTVNGQPGLVAQLDGVTVTVFAFEVVGDRIRHIWVVRNPEKLRPWTTG</sequence>
<dbReference type="PANTHER" id="PTHR30173:SF43">
    <property type="entry name" value="ECF RNA POLYMERASE SIGMA FACTOR SIGI-RELATED"/>
    <property type="match status" value="1"/>
</dbReference>
<dbReference type="GO" id="GO:0016853">
    <property type="term" value="F:isomerase activity"/>
    <property type="evidence" value="ECO:0007669"/>
    <property type="project" value="UniProtKB-KW"/>
</dbReference>
<gene>
    <name evidence="1" type="ORF">HEB94_005812</name>
</gene>
<evidence type="ECO:0000313" key="1">
    <source>
        <dbReference type="EMBL" id="MBE1608964.1"/>
    </source>
</evidence>
<accession>A0A927MYL4</accession>
<organism evidence="1 2">
    <name type="scientific">Actinopolymorpha pittospori</name>
    <dbReference type="NCBI Taxonomy" id="648752"/>
    <lineage>
        <taxon>Bacteria</taxon>
        <taxon>Bacillati</taxon>
        <taxon>Actinomycetota</taxon>
        <taxon>Actinomycetes</taxon>
        <taxon>Propionibacteriales</taxon>
        <taxon>Actinopolymorphaceae</taxon>
        <taxon>Actinopolymorpha</taxon>
    </lineage>
</organism>
<dbReference type="PANTHER" id="PTHR30173">
    <property type="entry name" value="SIGMA 19 FACTOR"/>
    <property type="match status" value="1"/>
</dbReference>
<name>A0A927MYL4_9ACTN</name>